<dbReference type="Gene3D" id="1.10.150.650">
    <property type="match status" value="1"/>
</dbReference>
<dbReference type="Gene3D" id="3.20.20.140">
    <property type="entry name" value="Metal-dependent hydrolases"/>
    <property type="match status" value="1"/>
</dbReference>
<dbReference type="InterPro" id="IPR052018">
    <property type="entry name" value="PHP_domain"/>
</dbReference>
<dbReference type="SMART" id="SM00481">
    <property type="entry name" value="POLIIIAc"/>
    <property type="match status" value="1"/>
</dbReference>
<dbReference type="InterPro" id="IPR004013">
    <property type="entry name" value="PHP_dom"/>
</dbReference>
<comment type="caution">
    <text evidence="2">The sequence shown here is derived from an EMBL/GenBank/DDBJ whole genome shotgun (WGS) entry which is preliminary data.</text>
</comment>
<dbReference type="GO" id="GO:0004534">
    <property type="term" value="F:5'-3' RNA exonuclease activity"/>
    <property type="evidence" value="ECO:0007669"/>
    <property type="project" value="TreeGrafter"/>
</dbReference>
<sequence>MQRLTPWLTLSPDAPVDLQMHTSNSDGSCTPQELVDYLVKEQFALVAITDHERVDTVAQVQRYAAERGLHVLAAVEMSTNWHGRPTDILCFGFDPAHHGLGELARRVRDAEEHWARQMLDALEHEGYRFARQQEVLKNHRGQPKNAGDIYELLLQHGYVHNEQEFNPLFEHLVASGLIQPYDPYRMTNDLVAVVAAAHQSGAICILAHPGRGGTYPRYTPTLLDQLLAEVPLDGIEAYYPTHSDEQREEYLAYARQHNLLVSSGSDSHGLRAATDRAPIKYPARLSQQLLERLGVQLRA</sequence>
<keyword evidence="3" id="KW-1185">Reference proteome</keyword>
<dbReference type="EMBL" id="BIFQ01000001">
    <property type="protein sequence ID" value="GCE07226.1"/>
    <property type="molecule type" value="Genomic_DNA"/>
</dbReference>
<evidence type="ECO:0000313" key="2">
    <source>
        <dbReference type="EMBL" id="GCE07226.1"/>
    </source>
</evidence>
<dbReference type="GO" id="GO:0035312">
    <property type="term" value="F:5'-3' DNA exonuclease activity"/>
    <property type="evidence" value="ECO:0007669"/>
    <property type="project" value="TreeGrafter"/>
</dbReference>
<feature type="domain" description="Polymerase/histidinol phosphatase N-terminal" evidence="1">
    <location>
        <begin position="16"/>
        <end position="81"/>
    </location>
</feature>
<protein>
    <submittedName>
        <fullName evidence="2">Phosphatase</fullName>
    </submittedName>
</protein>
<dbReference type="OrthoDB" id="148751at2"/>
<proteinExistence type="predicted"/>
<dbReference type="Pfam" id="PF02811">
    <property type="entry name" value="PHP"/>
    <property type="match status" value="1"/>
</dbReference>
<dbReference type="PANTHER" id="PTHR42924:SF3">
    <property type="entry name" value="POLYMERASE_HISTIDINOL PHOSPHATASE N-TERMINAL DOMAIN-CONTAINING PROTEIN"/>
    <property type="match status" value="1"/>
</dbReference>
<dbReference type="Proteomes" id="UP000287224">
    <property type="component" value="Unassembled WGS sequence"/>
</dbReference>
<gene>
    <name evidence="2" type="ORF">KDAU_45550</name>
</gene>
<evidence type="ECO:0000259" key="1">
    <source>
        <dbReference type="SMART" id="SM00481"/>
    </source>
</evidence>
<dbReference type="PANTHER" id="PTHR42924">
    <property type="entry name" value="EXONUCLEASE"/>
    <property type="match status" value="1"/>
</dbReference>
<dbReference type="RefSeq" id="WP_126598315.1">
    <property type="nucleotide sequence ID" value="NZ_BIFQ01000001.1"/>
</dbReference>
<dbReference type="InterPro" id="IPR003141">
    <property type="entry name" value="Pol/His_phosphatase_N"/>
</dbReference>
<name>A0A401ZK45_9CHLR</name>
<accession>A0A401ZK45</accession>
<dbReference type="CDD" id="cd07438">
    <property type="entry name" value="PHP_HisPPase_AMP"/>
    <property type="match status" value="1"/>
</dbReference>
<reference evidence="3" key="1">
    <citation type="submission" date="2018-12" db="EMBL/GenBank/DDBJ databases">
        <title>Tengunoibacter tsumagoiensis gen. nov., sp. nov., Dictyobacter kobayashii sp. nov., D. alpinus sp. nov., and D. joshuensis sp. nov. and description of Dictyobacteraceae fam. nov. within the order Ktedonobacterales isolated from Tengu-no-mugimeshi.</title>
        <authorList>
            <person name="Wang C.M."/>
            <person name="Zheng Y."/>
            <person name="Sakai Y."/>
            <person name="Toyoda A."/>
            <person name="Minakuchi Y."/>
            <person name="Abe K."/>
            <person name="Yokota A."/>
            <person name="Yabe S."/>
        </authorList>
    </citation>
    <scope>NUCLEOTIDE SEQUENCE [LARGE SCALE GENOMIC DNA]</scope>
    <source>
        <strain evidence="3">S-27</strain>
    </source>
</reference>
<dbReference type="SUPFAM" id="SSF89550">
    <property type="entry name" value="PHP domain-like"/>
    <property type="match status" value="1"/>
</dbReference>
<organism evidence="2 3">
    <name type="scientific">Dictyobacter aurantiacus</name>
    <dbReference type="NCBI Taxonomy" id="1936993"/>
    <lineage>
        <taxon>Bacteria</taxon>
        <taxon>Bacillati</taxon>
        <taxon>Chloroflexota</taxon>
        <taxon>Ktedonobacteria</taxon>
        <taxon>Ktedonobacterales</taxon>
        <taxon>Dictyobacteraceae</taxon>
        <taxon>Dictyobacter</taxon>
    </lineage>
</organism>
<dbReference type="InterPro" id="IPR016195">
    <property type="entry name" value="Pol/histidinol_Pase-like"/>
</dbReference>
<evidence type="ECO:0000313" key="3">
    <source>
        <dbReference type="Proteomes" id="UP000287224"/>
    </source>
</evidence>
<dbReference type="AlphaFoldDB" id="A0A401ZK45"/>